<dbReference type="GO" id="GO:0003723">
    <property type="term" value="F:RNA binding"/>
    <property type="evidence" value="ECO:0007669"/>
    <property type="project" value="UniProtKB-KW"/>
</dbReference>
<evidence type="ECO:0000313" key="17">
    <source>
        <dbReference type="Proteomes" id="UP000765509"/>
    </source>
</evidence>
<dbReference type="InterPro" id="IPR001584">
    <property type="entry name" value="Integrase_cat-core"/>
</dbReference>
<proteinExistence type="predicted"/>
<organism evidence="16 17">
    <name type="scientific">Austropuccinia psidii MF-1</name>
    <dbReference type="NCBI Taxonomy" id="1389203"/>
    <lineage>
        <taxon>Eukaryota</taxon>
        <taxon>Fungi</taxon>
        <taxon>Dikarya</taxon>
        <taxon>Basidiomycota</taxon>
        <taxon>Pucciniomycotina</taxon>
        <taxon>Pucciniomycetes</taxon>
        <taxon>Pucciniales</taxon>
        <taxon>Sphaerophragmiaceae</taxon>
        <taxon>Austropuccinia</taxon>
    </lineage>
</organism>
<dbReference type="OrthoDB" id="7691805at2759"/>
<keyword evidence="11" id="KW-0239">DNA-directed DNA polymerase</keyword>
<evidence type="ECO:0000256" key="2">
    <source>
        <dbReference type="ARBA" id="ARBA00022695"/>
    </source>
</evidence>
<dbReference type="Gene3D" id="3.30.420.10">
    <property type="entry name" value="Ribonuclease H-like superfamily/Ribonuclease H"/>
    <property type="match status" value="1"/>
</dbReference>
<evidence type="ECO:0000256" key="11">
    <source>
        <dbReference type="ARBA" id="ARBA00022932"/>
    </source>
</evidence>
<dbReference type="GO" id="GO:0003964">
    <property type="term" value="F:RNA-directed DNA polymerase activity"/>
    <property type="evidence" value="ECO:0007669"/>
    <property type="project" value="UniProtKB-KW"/>
</dbReference>
<keyword evidence="11" id="KW-0808">Transferase</keyword>
<keyword evidence="6" id="KW-0378">Hydrolase</keyword>
<evidence type="ECO:0000256" key="5">
    <source>
        <dbReference type="ARBA" id="ARBA00022759"/>
    </source>
</evidence>
<dbReference type="GO" id="GO:0003887">
    <property type="term" value="F:DNA-directed DNA polymerase activity"/>
    <property type="evidence" value="ECO:0007669"/>
    <property type="project" value="UniProtKB-KW"/>
</dbReference>
<keyword evidence="1" id="KW-0815">Transposition</keyword>
<dbReference type="Proteomes" id="UP000765509">
    <property type="component" value="Unassembled WGS sequence"/>
</dbReference>
<keyword evidence="3" id="KW-0540">Nuclease</keyword>
<keyword evidence="17" id="KW-1185">Reference proteome</keyword>
<keyword evidence="12" id="KW-0233">DNA recombination</keyword>
<keyword evidence="2" id="KW-0548">Nucleotidyltransferase</keyword>
<dbReference type="Pfam" id="PF00665">
    <property type="entry name" value="rve"/>
    <property type="match status" value="1"/>
</dbReference>
<accession>A0A9Q3C7D4</accession>
<keyword evidence="8" id="KW-0694">RNA-binding</keyword>
<dbReference type="PANTHER" id="PTHR42648">
    <property type="entry name" value="TRANSPOSASE, PUTATIVE-RELATED"/>
    <property type="match status" value="1"/>
</dbReference>
<keyword evidence="4" id="KW-0479">Metal-binding</keyword>
<evidence type="ECO:0000256" key="6">
    <source>
        <dbReference type="ARBA" id="ARBA00022801"/>
    </source>
</evidence>
<comment type="caution">
    <text evidence="16">The sequence shown here is derived from an EMBL/GenBank/DDBJ whole genome shotgun (WGS) entry which is preliminary data.</text>
</comment>
<dbReference type="PANTHER" id="PTHR42648:SF11">
    <property type="entry name" value="TRANSPOSON TY4-P GAG-POL POLYPROTEIN"/>
    <property type="match status" value="1"/>
</dbReference>
<dbReference type="GO" id="GO:0016787">
    <property type="term" value="F:hydrolase activity"/>
    <property type="evidence" value="ECO:0007669"/>
    <property type="project" value="UniProtKB-KW"/>
</dbReference>
<dbReference type="EMBL" id="AVOT02005206">
    <property type="protein sequence ID" value="MBW0478477.1"/>
    <property type="molecule type" value="Genomic_DNA"/>
</dbReference>
<dbReference type="GO" id="GO:0004519">
    <property type="term" value="F:endonuclease activity"/>
    <property type="evidence" value="ECO:0007669"/>
    <property type="project" value="UniProtKB-KW"/>
</dbReference>
<protein>
    <recommendedName>
        <fullName evidence="15">Integrase catalytic domain-containing protein</fullName>
    </recommendedName>
</protein>
<evidence type="ECO:0000256" key="1">
    <source>
        <dbReference type="ARBA" id="ARBA00022578"/>
    </source>
</evidence>
<evidence type="ECO:0000259" key="15">
    <source>
        <dbReference type="PROSITE" id="PS50994"/>
    </source>
</evidence>
<evidence type="ECO:0000256" key="7">
    <source>
        <dbReference type="ARBA" id="ARBA00022842"/>
    </source>
</evidence>
<dbReference type="SUPFAM" id="SSF53098">
    <property type="entry name" value="Ribonuclease H-like"/>
    <property type="match status" value="1"/>
</dbReference>
<sequence>MDVLAEGTFQVATTEGNLKISNSLLVPSATSTLTVMGPFLNEGAVLRGYTGGADLFNKEGKLLLKSWLVNKILVIDAAKVNSTNMVSSENLLLLHKQLGHPGKAIASKMLPKYDFLGVYCSSFLHSKSHQLPFPGQFSLPSNVLEVIHMDVCGTINPTTWGGNQYIFQIIDGHSRMRLTYPIKLKSDCYHHFSKFWKMVENRTGRKIKAVVSDNGGEFINKEFLRLFEDNGIIHLPTAPYTPNKIQ</sequence>
<comment type="catalytic activity">
    <reaction evidence="13">
        <text>DNA(n) + a 2'-deoxyribonucleoside 5'-triphosphate = DNA(n+1) + diphosphate</text>
        <dbReference type="Rhea" id="RHEA:22508"/>
        <dbReference type="Rhea" id="RHEA-COMP:17339"/>
        <dbReference type="Rhea" id="RHEA-COMP:17340"/>
        <dbReference type="ChEBI" id="CHEBI:33019"/>
        <dbReference type="ChEBI" id="CHEBI:61560"/>
        <dbReference type="ChEBI" id="CHEBI:173112"/>
        <dbReference type="EC" id="2.7.7.49"/>
    </reaction>
</comment>
<dbReference type="InterPro" id="IPR036397">
    <property type="entry name" value="RNaseH_sf"/>
</dbReference>
<dbReference type="GO" id="GO:0015074">
    <property type="term" value="P:DNA integration"/>
    <property type="evidence" value="ECO:0007669"/>
    <property type="project" value="UniProtKB-KW"/>
</dbReference>
<evidence type="ECO:0000256" key="4">
    <source>
        <dbReference type="ARBA" id="ARBA00022723"/>
    </source>
</evidence>
<evidence type="ECO:0000313" key="16">
    <source>
        <dbReference type="EMBL" id="MBW0478477.1"/>
    </source>
</evidence>
<evidence type="ECO:0000256" key="10">
    <source>
        <dbReference type="ARBA" id="ARBA00022918"/>
    </source>
</evidence>
<name>A0A9Q3C7D4_9BASI</name>
<dbReference type="GO" id="GO:0046872">
    <property type="term" value="F:metal ion binding"/>
    <property type="evidence" value="ECO:0007669"/>
    <property type="project" value="UniProtKB-KW"/>
</dbReference>
<comment type="catalytic activity">
    <reaction evidence="14">
        <text>DNA(n) + a 2'-deoxyribonucleoside 5'-triphosphate = DNA(n+1) + diphosphate</text>
        <dbReference type="Rhea" id="RHEA:22508"/>
        <dbReference type="Rhea" id="RHEA-COMP:17339"/>
        <dbReference type="Rhea" id="RHEA-COMP:17340"/>
        <dbReference type="ChEBI" id="CHEBI:33019"/>
        <dbReference type="ChEBI" id="CHEBI:61560"/>
        <dbReference type="ChEBI" id="CHEBI:173112"/>
        <dbReference type="EC" id="2.7.7.7"/>
    </reaction>
</comment>
<evidence type="ECO:0000256" key="12">
    <source>
        <dbReference type="ARBA" id="ARBA00023172"/>
    </source>
</evidence>
<dbReference type="GO" id="GO:0005634">
    <property type="term" value="C:nucleus"/>
    <property type="evidence" value="ECO:0007669"/>
    <property type="project" value="UniProtKB-ARBA"/>
</dbReference>
<keyword evidence="7" id="KW-0460">Magnesium</keyword>
<evidence type="ECO:0000256" key="14">
    <source>
        <dbReference type="ARBA" id="ARBA00049244"/>
    </source>
</evidence>
<evidence type="ECO:0000256" key="9">
    <source>
        <dbReference type="ARBA" id="ARBA00022908"/>
    </source>
</evidence>
<evidence type="ECO:0000256" key="13">
    <source>
        <dbReference type="ARBA" id="ARBA00048173"/>
    </source>
</evidence>
<dbReference type="AlphaFoldDB" id="A0A9Q3C7D4"/>
<evidence type="ECO:0000256" key="8">
    <source>
        <dbReference type="ARBA" id="ARBA00022884"/>
    </source>
</evidence>
<evidence type="ECO:0000256" key="3">
    <source>
        <dbReference type="ARBA" id="ARBA00022722"/>
    </source>
</evidence>
<dbReference type="PROSITE" id="PS50994">
    <property type="entry name" value="INTEGRASE"/>
    <property type="match status" value="1"/>
</dbReference>
<dbReference type="GO" id="GO:0006310">
    <property type="term" value="P:DNA recombination"/>
    <property type="evidence" value="ECO:0007669"/>
    <property type="project" value="UniProtKB-KW"/>
</dbReference>
<keyword evidence="10" id="KW-0695">RNA-directed DNA polymerase</keyword>
<keyword evidence="9" id="KW-0229">DNA integration</keyword>
<dbReference type="InterPro" id="IPR039537">
    <property type="entry name" value="Retrotran_Ty1/copia-like"/>
</dbReference>
<dbReference type="InterPro" id="IPR012337">
    <property type="entry name" value="RNaseH-like_sf"/>
</dbReference>
<reference evidence="16" key="1">
    <citation type="submission" date="2021-03" db="EMBL/GenBank/DDBJ databases">
        <title>Draft genome sequence of rust myrtle Austropuccinia psidii MF-1, a brazilian biotype.</title>
        <authorList>
            <person name="Quecine M.C."/>
            <person name="Pachon D.M.R."/>
            <person name="Bonatelli M.L."/>
            <person name="Correr F.H."/>
            <person name="Franceschini L.M."/>
            <person name="Leite T.F."/>
            <person name="Margarido G.R.A."/>
            <person name="Almeida C.A."/>
            <person name="Ferrarezi J.A."/>
            <person name="Labate C.A."/>
        </authorList>
    </citation>
    <scope>NUCLEOTIDE SEQUENCE</scope>
    <source>
        <strain evidence="16">MF-1</strain>
    </source>
</reference>
<keyword evidence="5" id="KW-0255">Endonuclease</keyword>
<feature type="domain" description="Integrase catalytic" evidence="15">
    <location>
        <begin position="136"/>
        <end position="246"/>
    </location>
</feature>
<gene>
    <name evidence="16" type="ORF">O181_018192</name>
</gene>
<dbReference type="GO" id="GO:0032196">
    <property type="term" value="P:transposition"/>
    <property type="evidence" value="ECO:0007669"/>
    <property type="project" value="UniProtKB-KW"/>
</dbReference>